<sequence length="211" mass="22744">MSRSDRERRASAEHSDDLKPGPRDERGVLAARILAVARDAFAANGYQGTSIRAIARGADVDPGLVYHYYGDKEALLAACLQVPPAMRDRIREAWQTPAGALGTALVTVTMANWSDPDASAFLRAMVLTAAHHADTRDLLRGLIQNQLMGPATIGTDADDAQRRASLIASQLLGFAMARYVWGVEPLASMTDDEVIAAVGPTIQRYVDGRLD</sequence>
<evidence type="ECO:0000313" key="6">
    <source>
        <dbReference type="Proteomes" id="UP001596356"/>
    </source>
</evidence>
<evidence type="ECO:0000259" key="4">
    <source>
        <dbReference type="PROSITE" id="PS50977"/>
    </source>
</evidence>
<name>A0ABW2ANX6_9MICO</name>
<evidence type="ECO:0000256" key="3">
    <source>
        <dbReference type="SAM" id="MobiDB-lite"/>
    </source>
</evidence>
<dbReference type="RefSeq" id="WP_377820137.1">
    <property type="nucleotide sequence ID" value="NZ_JBHSWJ010000002.1"/>
</dbReference>
<proteinExistence type="predicted"/>
<keyword evidence="6" id="KW-1185">Reference proteome</keyword>
<dbReference type="InterPro" id="IPR036271">
    <property type="entry name" value="Tet_transcr_reg_TetR-rel_C_sf"/>
</dbReference>
<evidence type="ECO:0000256" key="2">
    <source>
        <dbReference type="PROSITE-ProRule" id="PRU00335"/>
    </source>
</evidence>
<feature type="region of interest" description="Disordered" evidence="3">
    <location>
        <begin position="1"/>
        <end position="24"/>
    </location>
</feature>
<dbReference type="InterPro" id="IPR001647">
    <property type="entry name" value="HTH_TetR"/>
</dbReference>
<dbReference type="EMBL" id="JBHSWJ010000002">
    <property type="protein sequence ID" value="MFC6712666.1"/>
    <property type="molecule type" value="Genomic_DNA"/>
</dbReference>
<protein>
    <submittedName>
        <fullName evidence="5">TetR family transcriptional regulator</fullName>
    </submittedName>
</protein>
<evidence type="ECO:0000313" key="5">
    <source>
        <dbReference type="EMBL" id="MFC6712666.1"/>
    </source>
</evidence>
<evidence type="ECO:0000256" key="1">
    <source>
        <dbReference type="ARBA" id="ARBA00023125"/>
    </source>
</evidence>
<gene>
    <name evidence="5" type="ORF">ACFQBT_01890</name>
</gene>
<dbReference type="Proteomes" id="UP001596356">
    <property type="component" value="Unassembled WGS sequence"/>
</dbReference>
<keyword evidence="1 2" id="KW-0238">DNA-binding</keyword>
<dbReference type="InterPro" id="IPR041678">
    <property type="entry name" value="TetR_C_16"/>
</dbReference>
<dbReference type="SUPFAM" id="SSF46689">
    <property type="entry name" value="Homeodomain-like"/>
    <property type="match status" value="1"/>
</dbReference>
<dbReference type="PANTHER" id="PTHR30055:SF235">
    <property type="entry name" value="TRANSCRIPTIONAL REGULATORY PROTEIN"/>
    <property type="match status" value="1"/>
</dbReference>
<dbReference type="PANTHER" id="PTHR30055">
    <property type="entry name" value="HTH-TYPE TRANSCRIPTIONAL REGULATOR RUTR"/>
    <property type="match status" value="1"/>
</dbReference>
<dbReference type="InterPro" id="IPR050109">
    <property type="entry name" value="HTH-type_TetR-like_transc_reg"/>
</dbReference>
<reference evidence="6" key="1">
    <citation type="journal article" date="2019" name="Int. J. Syst. Evol. Microbiol.">
        <title>The Global Catalogue of Microorganisms (GCM) 10K type strain sequencing project: providing services to taxonomists for standard genome sequencing and annotation.</title>
        <authorList>
            <consortium name="The Broad Institute Genomics Platform"/>
            <consortium name="The Broad Institute Genome Sequencing Center for Infectious Disease"/>
            <person name="Wu L."/>
            <person name="Ma J."/>
        </authorList>
    </citation>
    <scope>NUCLEOTIDE SEQUENCE [LARGE SCALE GENOMIC DNA]</scope>
    <source>
        <strain evidence="6">NBRC 106593</strain>
    </source>
</reference>
<dbReference type="Gene3D" id="1.10.10.60">
    <property type="entry name" value="Homeodomain-like"/>
    <property type="match status" value="1"/>
</dbReference>
<organism evidence="5 6">
    <name type="scientific">Branchiibius cervicis</name>
    <dbReference type="NCBI Taxonomy" id="908252"/>
    <lineage>
        <taxon>Bacteria</taxon>
        <taxon>Bacillati</taxon>
        <taxon>Actinomycetota</taxon>
        <taxon>Actinomycetes</taxon>
        <taxon>Micrococcales</taxon>
        <taxon>Dermacoccaceae</taxon>
        <taxon>Branchiibius</taxon>
    </lineage>
</organism>
<feature type="DNA-binding region" description="H-T-H motif" evidence="2">
    <location>
        <begin position="50"/>
        <end position="69"/>
    </location>
</feature>
<comment type="caution">
    <text evidence="5">The sequence shown here is derived from an EMBL/GenBank/DDBJ whole genome shotgun (WGS) entry which is preliminary data.</text>
</comment>
<dbReference type="PRINTS" id="PR00455">
    <property type="entry name" value="HTHTETR"/>
</dbReference>
<dbReference type="PROSITE" id="PS50977">
    <property type="entry name" value="HTH_TETR_2"/>
    <property type="match status" value="1"/>
</dbReference>
<dbReference type="Pfam" id="PF00440">
    <property type="entry name" value="TetR_N"/>
    <property type="match status" value="1"/>
</dbReference>
<dbReference type="SUPFAM" id="SSF48498">
    <property type="entry name" value="Tetracyclin repressor-like, C-terminal domain"/>
    <property type="match status" value="1"/>
</dbReference>
<feature type="domain" description="HTH tetR-type" evidence="4">
    <location>
        <begin position="27"/>
        <end position="87"/>
    </location>
</feature>
<dbReference type="Gene3D" id="1.10.357.10">
    <property type="entry name" value="Tetracycline Repressor, domain 2"/>
    <property type="match status" value="1"/>
</dbReference>
<dbReference type="InterPro" id="IPR009057">
    <property type="entry name" value="Homeodomain-like_sf"/>
</dbReference>
<dbReference type="Pfam" id="PF17920">
    <property type="entry name" value="TetR_C_16"/>
    <property type="match status" value="1"/>
</dbReference>
<accession>A0ABW2ANX6</accession>